<dbReference type="PANTHER" id="PTHR11177">
    <property type="entry name" value="CHITINASE"/>
    <property type="match status" value="1"/>
</dbReference>
<evidence type="ECO:0000256" key="8">
    <source>
        <dbReference type="ARBA" id="ARBA00023326"/>
    </source>
</evidence>
<dbReference type="PROSITE" id="PS51910">
    <property type="entry name" value="GH18_2"/>
    <property type="match status" value="1"/>
</dbReference>
<keyword evidence="10" id="KW-0472">Membrane</keyword>
<reference evidence="12 13" key="1">
    <citation type="submission" date="2022-11" db="EMBL/GenBank/DDBJ databases">
        <title>Spartinivicinus poritis sp. nov., isolated from scleractinian coral Porites lutea.</title>
        <authorList>
            <person name="Zhang G."/>
            <person name="Cai L."/>
            <person name="Wei Q."/>
        </authorList>
    </citation>
    <scope>NUCLEOTIDE SEQUENCE [LARGE SCALE GENOMIC DNA]</scope>
    <source>
        <strain evidence="12 13">A2-2</strain>
    </source>
</reference>
<keyword evidence="13" id="KW-1185">Reference proteome</keyword>
<dbReference type="Proteomes" id="UP001528823">
    <property type="component" value="Unassembled WGS sequence"/>
</dbReference>
<dbReference type="PANTHER" id="PTHR11177:SF317">
    <property type="entry name" value="CHITINASE 12-RELATED"/>
    <property type="match status" value="1"/>
</dbReference>
<evidence type="ECO:0000259" key="11">
    <source>
        <dbReference type="PROSITE" id="PS51910"/>
    </source>
</evidence>
<dbReference type="SMART" id="SM00636">
    <property type="entry name" value="Glyco_18"/>
    <property type="match status" value="1"/>
</dbReference>
<keyword evidence="6" id="KW-0119">Carbohydrate metabolism</keyword>
<dbReference type="InterPro" id="IPR036573">
    <property type="entry name" value="CBM_sf_5/12"/>
</dbReference>
<keyword evidence="10" id="KW-1133">Transmembrane helix</keyword>
<dbReference type="Pfam" id="PF21027">
    <property type="entry name" value="Sde0182_C"/>
    <property type="match status" value="1"/>
</dbReference>
<comment type="catalytic activity">
    <reaction evidence="1">
        <text>Random endo-hydrolysis of N-acetyl-beta-D-glucosaminide (1-&gt;4)-beta-linkages in chitin and chitodextrins.</text>
        <dbReference type="EC" id="3.2.1.14"/>
    </reaction>
</comment>
<name>A0ABT5UHR5_9GAMM</name>
<evidence type="ECO:0000256" key="6">
    <source>
        <dbReference type="ARBA" id="ARBA00023277"/>
    </source>
</evidence>
<dbReference type="InterPro" id="IPR013783">
    <property type="entry name" value="Ig-like_fold"/>
</dbReference>
<protein>
    <recommendedName>
        <fullName evidence="3">chitinase</fullName>
        <ecNumber evidence="3">3.2.1.14</ecNumber>
    </recommendedName>
</protein>
<accession>A0ABT5UHR5</accession>
<dbReference type="EMBL" id="JAPMOU010000069">
    <property type="protein sequence ID" value="MDE1465541.1"/>
    <property type="molecule type" value="Genomic_DNA"/>
</dbReference>
<keyword evidence="5" id="KW-0146">Chitin degradation</keyword>
<keyword evidence="7 9" id="KW-0326">Glycosidase</keyword>
<dbReference type="Gene3D" id="3.20.20.80">
    <property type="entry name" value="Glycosidases"/>
    <property type="match status" value="1"/>
</dbReference>
<evidence type="ECO:0000256" key="10">
    <source>
        <dbReference type="SAM" id="Phobius"/>
    </source>
</evidence>
<dbReference type="SUPFAM" id="SSF51445">
    <property type="entry name" value="(Trans)glycosidases"/>
    <property type="match status" value="1"/>
</dbReference>
<dbReference type="InterPro" id="IPR048527">
    <property type="entry name" value="Sde182_C"/>
</dbReference>
<evidence type="ECO:0000256" key="9">
    <source>
        <dbReference type="RuleBase" id="RU000489"/>
    </source>
</evidence>
<keyword evidence="10" id="KW-0812">Transmembrane</keyword>
<dbReference type="Gene3D" id="2.10.10.20">
    <property type="entry name" value="Carbohydrate-binding module superfamily 5/12"/>
    <property type="match status" value="2"/>
</dbReference>
<dbReference type="CDD" id="cd12215">
    <property type="entry name" value="ChiC_BD"/>
    <property type="match status" value="2"/>
</dbReference>
<evidence type="ECO:0000256" key="1">
    <source>
        <dbReference type="ARBA" id="ARBA00000822"/>
    </source>
</evidence>
<dbReference type="InterPro" id="IPR003610">
    <property type="entry name" value="CBM5/12"/>
</dbReference>
<dbReference type="EC" id="3.2.1.14" evidence="3"/>
<dbReference type="SUPFAM" id="SSF51055">
    <property type="entry name" value="Carbohydrate binding domain"/>
    <property type="match status" value="2"/>
</dbReference>
<evidence type="ECO:0000313" key="13">
    <source>
        <dbReference type="Proteomes" id="UP001528823"/>
    </source>
</evidence>
<comment type="caution">
    <text evidence="12">The sequence shown here is derived from an EMBL/GenBank/DDBJ whole genome shotgun (WGS) entry which is preliminary data.</text>
</comment>
<evidence type="ECO:0000256" key="7">
    <source>
        <dbReference type="ARBA" id="ARBA00023295"/>
    </source>
</evidence>
<dbReference type="InterPro" id="IPR050314">
    <property type="entry name" value="Glycosyl_Hydrlase_18"/>
</dbReference>
<organism evidence="12 13">
    <name type="scientific">Spartinivicinus poritis</name>
    <dbReference type="NCBI Taxonomy" id="2994640"/>
    <lineage>
        <taxon>Bacteria</taxon>
        <taxon>Pseudomonadati</taxon>
        <taxon>Pseudomonadota</taxon>
        <taxon>Gammaproteobacteria</taxon>
        <taxon>Oceanospirillales</taxon>
        <taxon>Zooshikellaceae</taxon>
        <taxon>Spartinivicinus</taxon>
    </lineage>
</organism>
<dbReference type="InterPro" id="IPR017853">
    <property type="entry name" value="GH"/>
</dbReference>
<evidence type="ECO:0000256" key="5">
    <source>
        <dbReference type="ARBA" id="ARBA00023024"/>
    </source>
</evidence>
<dbReference type="RefSeq" id="WP_274691845.1">
    <property type="nucleotide sequence ID" value="NZ_JAPMOU010000069.1"/>
</dbReference>
<gene>
    <name evidence="12" type="ORF">ORQ98_26625</name>
</gene>
<comment type="similarity">
    <text evidence="2">Belongs to the glycosyl hydrolase 18 family. Chitinase class II subfamily.</text>
</comment>
<dbReference type="Gene3D" id="3.10.50.10">
    <property type="match status" value="1"/>
</dbReference>
<evidence type="ECO:0000256" key="3">
    <source>
        <dbReference type="ARBA" id="ARBA00012729"/>
    </source>
</evidence>
<dbReference type="InterPro" id="IPR001579">
    <property type="entry name" value="Glyco_hydro_18_chit_AS"/>
</dbReference>
<keyword evidence="4 9" id="KW-0378">Hydrolase</keyword>
<dbReference type="PROSITE" id="PS01095">
    <property type="entry name" value="GH18_1"/>
    <property type="match status" value="1"/>
</dbReference>
<feature type="domain" description="GH18" evidence="11">
    <location>
        <begin position="148"/>
        <end position="615"/>
    </location>
</feature>
<sequence>MADHLTSKRQFYAKNNNYFFASSLFTGMISFFISTPTTANSVEITQAESGNIPDQTMTVPYDFKVSKYTGKRDHFKLFYDWKWDEQDPFKEYAGFRPGDYHIYLAERTGLNWKNEIQYKKIRLVKPEDRNWSATKEHHQPFNVTHSGKIVGLYMGEWGVWERAYTADYIAANNITHLFYSFVGICDYERPNATENNGLDIQFGKDSRNKAVMRASCGQGLAPDQHDNLKGDLVKIGVTKKQQDFEISPYDYLAYPHLLDSIKAMKKQFPHLKGMLSIGGWTLSDPFYDMVKTPERQQTFIQSIIDTINAYPGVFDGVDLDWEFPGGSGLSPNLTAGYVEDRENFTVFVKALRHALTTEFGSSFQLTAALSASPAKLAAVDLNALKDDFTFINLMTYDLYGAWGKDPAHHTGVYAKPIAGAYNVEGNATDELGNIILYNGQPVSLTKVMRNYSAEGAVKTVQQLYPDFPMAKLTIGAASYSRGWQYVKTKAQHAKLYWHGKAQQWSNSNSKGLGNKGTFEFGVSDFRDVYDHFMQEDTQFLYYDRQAESAYIWQPHTNLNNDNYHYAHVEAFDSPRSVIAKGKLIKKYGLGGIFAWEAQTDNGLILNAMNAAVCNPLQDGGYYQFSQAYAGTVTSQVIASDNKGNPTKVRETLHGSEVFQFDGKTFCDTTSPGNRPPQVNITGPTQAKANTTVTLDASQSTDPDGDQLSFEWKIPSGIKVDNTQLNKISFTTPAVQQDTIFKFGLSVSDGQTNVQRLWSLQVTTTSDPGKDCNKDPNAKNYPAWQPNKTYQSGTKVSYNFLVWQSNWWNSGNEPGKTEAWKLLSKVILSWHASKAYPADSIIHHQGTRYKARWWTKGEEPGKASVWQSLGKHQCFIPNANGF</sequence>
<dbReference type="GO" id="GO:0016787">
    <property type="term" value="F:hydrolase activity"/>
    <property type="evidence" value="ECO:0007669"/>
    <property type="project" value="UniProtKB-KW"/>
</dbReference>
<evidence type="ECO:0000313" key="12">
    <source>
        <dbReference type="EMBL" id="MDE1465541.1"/>
    </source>
</evidence>
<feature type="transmembrane region" description="Helical" evidence="10">
    <location>
        <begin position="18"/>
        <end position="35"/>
    </location>
</feature>
<proteinExistence type="inferred from homology"/>
<dbReference type="SMART" id="SM00495">
    <property type="entry name" value="ChtBD3"/>
    <property type="match status" value="2"/>
</dbReference>
<dbReference type="Gene3D" id="2.60.40.10">
    <property type="entry name" value="Immunoglobulins"/>
    <property type="match status" value="1"/>
</dbReference>
<keyword evidence="8" id="KW-0624">Polysaccharide degradation</keyword>
<dbReference type="Pfam" id="PF00704">
    <property type="entry name" value="Glyco_hydro_18"/>
    <property type="match status" value="1"/>
</dbReference>
<dbReference type="InterPro" id="IPR029070">
    <property type="entry name" value="Chitinase_insertion_sf"/>
</dbReference>
<dbReference type="InterPro" id="IPR011583">
    <property type="entry name" value="Chitinase_II/V-like_cat"/>
</dbReference>
<dbReference type="InterPro" id="IPR001223">
    <property type="entry name" value="Glyco_hydro18_cat"/>
</dbReference>
<evidence type="ECO:0000256" key="2">
    <source>
        <dbReference type="ARBA" id="ARBA00009121"/>
    </source>
</evidence>
<evidence type="ECO:0000256" key="4">
    <source>
        <dbReference type="ARBA" id="ARBA00022801"/>
    </source>
</evidence>
<dbReference type="Pfam" id="PF02839">
    <property type="entry name" value="CBM_5_12"/>
    <property type="match status" value="1"/>
</dbReference>